<keyword evidence="2 5" id="KW-0812">Transmembrane</keyword>
<reference evidence="6 7" key="2">
    <citation type="submission" date="2016-08" db="EMBL/GenBank/DDBJ databases">
        <title>Pervasive Adenine N6-methylation of Active Genes in Fungi.</title>
        <authorList>
            <consortium name="DOE Joint Genome Institute"/>
            <person name="Mondo S.J."/>
            <person name="Dannebaum R.O."/>
            <person name="Kuo R.C."/>
            <person name="Labutti K."/>
            <person name="Haridas S."/>
            <person name="Kuo A."/>
            <person name="Salamov A."/>
            <person name="Ahrendt S.R."/>
            <person name="Lipzen A."/>
            <person name="Sullivan W."/>
            <person name="Andreopoulos W.B."/>
            <person name="Clum A."/>
            <person name="Lindquist E."/>
            <person name="Daum C."/>
            <person name="Ramamoorthy G.K."/>
            <person name="Gryganskyi A."/>
            <person name="Culley D."/>
            <person name="Magnuson J.K."/>
            <person name="James T.Y."/>
            <person name="O'Malley M.A."/>
            <person name="Stajich J.E."/>
            <person name="Spatafora J.W."/>
            <person name="Visel A."/>
            <person name="Grigoriev I.V."/>
        </authorList>
    </citation>
    <scope>NUCLEOTIDE SEQUENCE [LARGE SCALE GENOMIC DNA]</scope>
    <source>
        <strain evidence="6 7">S4</strain>
    </source>
</reference>
<accession>A0A1Y1XAD4</accession>
<keyword evidence="7" id="KW-1185">Reference proteome</keyword>
<evidence type="ECO:0000256" key="5">
    <source>
        <dbReference type="SAM" id="Phobius"/>
    </source>
</evidence>
<dbReference type="Pfam" id="PF04750">
    <property type="entry name" value="Far-17a_AIG1"/>
    <property type="match status" value="1"/>
</dbReference>
<proteinExistence type="predicted"/>
<keyword evidence="4 5" id="KW-0472">Membrane</keyword>
<evidence type="ECO:0000256" key="1">
    <source>
        <dbReference type="ARBA" id="ARBA00004127"/>
    </source>
</evidence>
<comment type="subcellular location">
    <subcellularLocation>
        <location evidence="1">Endomembrane system</location>
        <topology evidence="1">Multi-pass membrane protein</topology>
    </subcellularLocation>
</comment>
<evidence type="ECO:0000256" key="2">
    <source>
        <dbReference type="ARBA" id="ARBA00022692"/>
    </source>
</evidence>
<name>A0A1Y1XAD4_9FUNG</name>
<organism evidence="6 7">
    <name type="scientific">Anaeromyces robustus</name>
    <dbReference type="NCBI Taxonomy" id="1754192"/>
    <lineage>
        <taxon>Eukaryota</taxon>
        <taxon>Fungi</taxon>
        <taxon>Fungi incertae sedis</taxon>
        <taxon>Chytridiomycota</taxon>
        <taxon>Chytridiomycota incertae sedis</taxon>
        <taxon>Neocallimastigomycetes</taxon>
        <taxon>Neocallimastigales</taxon>
        <taxon>Neocallimastigaceae</taxon>
        <taxon>Anaeromyces</taxon>
    </lineage>
</organism>
<reference evidence="6 7" key="1">
    <citation type="submission" date="2016-08" db="EMBL/GenBank/DDBJ databases">
        <title>A Parts List for Fungal Cellulosomes Revealed by Comparative Genomics.</title>
        <authorList>
            <consortium name="DOE Joint Genome Institute"/>
            <person name="Haitjema C.H."/>
            <person name="Gilmore S.P."/>
            <person name="Henske J.K."/>
            <person name="Solomon K.V."/>
            <person name="De Groot R."/>
            <person name="Kuo A."/>
            <person name="Mondo S.J."/>
            <person name="Salamov A.A."/>
            <person name="Labutti K."/>
            <person name="Zhao Z."/>
            <person name="Chiniquy J."/>
            <person name="Barry K."/>
            <person name="Brewer H.M."/>
            <person name="Purvine S.O."/>
            <person name="Wright A.T."/>
            <person name="Boxma B."/>
            <person name="Van Alen T."/>
            <person name="Hackstein J.H."/>
            <person name="Baker S.E."/>
            <person name="Grigoriev I.V."/>
            <person name="O'Malley M.A."/>
        </authorList>
    </citation>
    <scope>NUCLEOTIDE SEQUENCE [LARGE SCALE GENOMIC DNA]</scope>
    <source>
        <strain evidence="6 7">S4</strain>
    </source>
</reference>
<dbReference type="GO" id="GO:0012505">
    <property type="term" value="C:endomembrane system"/>
    <property type="evidence" value="ECO:0007669"/>
    <property type="project" value="UniProtKB-SubCell"/>
</dbReference>
<dbReference type="EMBL" id="MCFG01000089">
    <property type="protein sequence ID" value="ORX82690.1"/>
    <property type="molecule type" value="Genomic_DNA"/>
</dbReference>
<feature type="transmembrane region" description="Helical" evidence="5">
    <location>
        <begin position="108"/>
        <end position="126"/>
    </location>
</feature>
<comment type="caution">
    <text evidence="6">The sequence shown here is derived from an EMBL/GenBank/DDBJ whole genome shotgun (WGS) entry which is preliminary data.</text>
</comment>
<sequence>MSIETLFASDKFNLFQTITPYKGTKKGLLIYRIIALLILLYGLYASIYSTINHNPNEDYWIWFAYFTNQNYTAVMIYFTVGIINYFRDAKGKLTGRINNSILHTLVHIYYNILFPLAIIITAVFWGLMFPFMDRSHFKINHWLQEIIQHLFNSILMSIDWFFLTIPSSFAHFIPMFVAGVAYLIFSQIYHAIYDIWIYGFLDRDSNSKWYLLYGGLVIAWSAFGFLFSLLQNFKNKNRKFIGEENTSNTNDNKVVVDIELV</sequence>
<dbReference type="STRING" id="1754192.A0A1Y1XAD4"/>
<evidence type="ECO:0000256" key="4">
    <source>
        <dbReference type="ARBA" id="ARBA00023136"/>
    </source>
</evidence>
<evidence type="ECO:0000256" key="3">
    <source>
        <dbReference type="ARBA" id="ARBA00022989"/>
    </source>
</evidence>
<feature type="transmembrane region" description="Helical" evidence="5">
    <location>
        <begin position="210"/>
        <end position="230"/>
    </location>
</feature>
<dbReference type="GO" id="GO:0016020">
    <property type="term" value="C:membrane"/>
    <property type="evidence" value="ECO:0007669"/>
    <property type="project" value="InterPro"/>
</dbReference>
<evidence type="ECO:0000313" key="7">
    <source>
        <dbReference type="Proteomes" id="UP000193944"/>
    </source>
</evidence>
<feature type="transmembrane region" description="Helical" evidence="5">
    <location>
        <begin position="71"/>
        <end position="87"/>
    </location>
</feature>
<feature type="transmembrane region" description="Helical" evidence="5">
    <location>
        <begin position="146"/>
        <end position="165"/>
    </location>
</feature>
<keyword evidence="3 5" id="KW-1133">Transmembrane helix</keyword>
<dbReference type="InterPro" id="IPR006838">
    <property type="entry name" value="ADTRP_AIG1"/>
</dbReference>
<feature type="transmembrane region" description="Helical" evidence="5">
    <location>
        <begin position="29"/>
        <end position="51"/>
    </location>
</feature>
<dbReference type="AlphaFoldDB" id="A0A1Y1XAD4"/>
<gene>
    <name evidence="6" type="ORF">BCR32DRAFT_267475</name>
</gene>
<dbReference type="Proteomes" id="UP000193944">
    <property type="component" value="Unassembled WGS sequence"/>
</dbReference>
<evidence type="ECO:0008006" key="8">
    <source>
        <dbReference type="Google" id="ProtNLM"/>
    </source>
</evidence>
<dbReference type="OrthoDB" id="419711at2759"/>
<protein>
    <recommendedName>
        <fullName evidence="8">FAR-17a/AIG1-like protein</fullName>
    </recommendedName>
</protein>
<feature type="transmembrane region" description="Helical" evidence="5">
    <location>
        <begin position="172"/>
        <end position="190"/>
    </location>
</feature>
<dbReference type="PANTHER" id="PTHR12242">
    <property type="entry name" value="OS02G0130600 PROTEIN-RELATED"/>
    <property type="match status" value="1"/>
</dbReference>
<evidence type="ECO:0000313" key="6">
    <source>
        <dbReference type="EMBL" id="ORX82690.1"/>
    </source>
</evidence>